<evidence type="ECO:0000313" key="2">
    <source>
        <dbReference type="EMBL" id="KAB0681431.1"/>
    </source>
</evidence>
<dbReference type="Pfam" id="PF05099">
    <property type="entry name" value="TerB"/>
    <property type="match status" value="1"/>
</dbReference>
<dbReference type="Proteomes" id="UP000432089">
    <property type="component" value="Unassembled WGS sequence"/>
</dbReference>
<protein>
    <recommendedName>
        <fullName evidence="1">Co-chaperone DjlA N-terminal domain-containing protein</fullName>
    </recommendedName>
</protein>
<comment type="caution">
    <text evidence="2">The sequence shown here is derived from an EMBL/GenBank/DDBJ whole genome shotgun (WGS) entry which is preliminary data.</text>
</comment>
<name>A0A7V7TXK1_9HYPH</name>
<dbReference type="AlphaFoldDB" id="A0A7V7TXK1"/>
<evidence type="ECO:0000259" key="1">
    <source>
        <dbReference type="Pfam" id="PF05099"/>
    </source>
</evidence>
<proteinExistence type="predicted"/>
<dbReference type="SUPFAM" id="SSF158682">
    <property type="entry name" value="TerB-like"/>
    <property type="match status" value="1"/>
</dbReference>
<dbReference type="CDD" id="cd07313">
    <property type="entry name" value="terB_like_2"/>
    <property type="match status" value="1"/>
</dbReference>
<dbReference type="RefSeq" id="WP_150968686.1">
    <property type="nucleotide sequence ID" value="NZ_VZDO01000003.1"/>
</dbReference>
<dbReference type="Gene3D" id="1.10.3680.10">
    <property type="entry name" value="TerB-like"/>
    <property type="match status" value="1"/>
</dbReference>
<organism evidence="2 3">
    <name type="scientific">Plantimonas leprariae</name>
    <dbReference type="NCBI Taxonomy" id="2615207"/>
    <lineage>
        <taxon>Bacteria</taxon>
        <taxon>Pseudomonadati</taxon>
        <taxon>Pseudomonadota</taxon>
        <taxon>Alphaproteobacteria</taxon>
        <taxon>Hyphomicrobiales</taxon>
        <taxon>Aurantimonadaceae</taxon>
        <taxon>Plantimonas</taxon>
    </lineage>
</organism>
<accession>A0A7V7TXK1</accession>
<dbReference type="InterPro" id="IPR029024">
    <property type="entry name" value="TerB-like"/>
</dbReference>
<dbReference type="EMBL" id="VZDO01000003">
    <property type="protein sequence ID" value="KAB0681431.1"/>
    <property type="molecule type" value="Genomic_DNA"/>
</dbReference>
<keyword evidence="3" id="KW-1185">Reference proteome</keyword>
<gene>
    <name evidence="2" type="ORF">F6X38_05990</name>
</gene>
<evidence type="ECO:0000313" key="3">
    <source>
        <dbReference type="Proteomes" id="UP000432089"/>
    </source>
</evidence>
<sequence>MFDALRDFLRTLGLEDERRRPGVPSPRVAAAALLAHVAAADGKVGADELERLEEMLAAEFGLDAAEAARIARAGREADAEAVDLFHFTSVLMQSSSEEQRIRFVGLLWEVAYSDGAVHELEDNTVWRVAELLGVSTRDRMLAKGRAAASRR</sequence>
<reference evidence="2 3" key="1">
    <citation type="submission" date="2019-09" db="EMBL/GenBank/DDBJ databases">
        <title>YIM 132180 draft genome.</title>
        <authorList>
            <person name="Zhang K."/>
        </authorList>
    </citation>
    <scope>NUCLEOTIDE SEQUENCE [LARGE SCALE GENOMIC DNA]</scope>
    <source>
        <strain evidence="2 3">YIM 132180</strain>
    </source>
</reference>
<feature type="domain" description="Co-chaperone DjlA N-terminal" evidence="1">
    <location>
        <begin position="28"/>
        <end position="142"/>
    </location>
</feature>
<dbReference type="InterPro" id="IPR007791">
    <property type="entry name" value="DjlA_N"/>
</dbReference>